<name>A0A6C0HUX0_9ZZZZ</name>
<accession>A0A6C0HUX0</accession>
<keyword evidence="1" id="KW-0812">Transmembrane</keyword>
<evidence type="ECO:0000313" key="2">
    <source>
        <dbReference type="EMBL" id="QHT84322.1"/>
    </source>
</evidence>
<protein>
    <submittedName>
        <fullName evidence="2">Uncharacterized protein</fullName>
    </submittedName>
</protein>
<evidence type="ECO:0000256" key="1">
    <source>
        <dbReference type="SAM" id="Phobius"/>
    </source>
</evidence>
<keyword evidence="1" id="KW-0472">Membrane</keyword>
<dbReference type="AlphaFoldDB" id="A0A6C0HUX0"/>
<dbReference type="EMBL" id="MN740017">
    <property type="protein sequence ID" value="QHT84322.1"/>
    <property type="molecule type" value="Genomic_DNA"/>
</dbReference>
<feature type="transmembrane region" description="Helical" evidence="1">
    <location>
        <begin position="28"/>
        <end position="51"/>
    </location>
</feature>
<organism evidence="2">
    <name type="scientific">viral metagenome</name>
    <dbReference type="NCBI Taxonomy" id="1070528"/>
    <lineage>
        <taxon>unclassified sequences</taxon>
        <taxon>metagenomes</taxon>
        <taxon>organismal metagenomes</taxon>
    </lineage>
</organism>
<proteinExistence type="predicted"/>
<keyword evidence="1" id="KW-1133">Transmembrane helix</keyword>
<reference evidence="2" key="1">
    <citation type="journal article" date="2020" name="Nature">
        <title>Giant virus diversity and host interactions through global metagenomics.</title>
        <authorList>
            <person name="Schulz F."/>
            <person name="Roux S."/>
            <person name="Paez-Espino D."/>
            <person name="Jungbluth S."/>
            <person name="Walsh D.A."/>
            <person name="Denef V.J."/>
            <person name="McMahon K.D."/>
            <person name="Konstantinidis K.T."/>
            <person name="Eloe-Fadrosh E.A."/>
            <person name="Kyrpides N.C."/>
            <person name="Woyke T."/>
        </authorList>
    </citation>
    <scope>NUCLEOTIDE SEQUENCE</scope>
    <source>
        <strain evidence="2">GVMAG-M-3300023184-177</strain>
    </source>
</reference>
<sequence>MDIPKKIIKTYSSMFFPKKREHFENSGAYLYNITMVMISWIIFGFAVYLSFRCHKEFNLGAFLLALFFSPFYILYHLALTNLCGLMK</sequence>
<feature type="transmembrane region" description="Helical" evidence="1">
    <location>
        <begin position="57"/>
        <end position="78"/>
    </location>
</feature>